<comment type="caution">
    <text evidence="1">The sequence shown here is derived from an EMBL/GenBank/DDBJ whole genome shotgun (WGS) entry which is preliminary data.</text>
</comment>
<reference evidence="1" key="1">
    <citation type="submission" date="2015-05" db="EMBL/GenBank/DDBJ databases">
        <title>Permanent draft genome of Rhodopirellula islandicus K833.</title>
        <authorList>
            <person name="Kizina J."/>
            <person name="Richter M."/>
            <person name="Glockner F.O."/>
            <person name="Harder J."/>
        </authorList>
    </citation>
    <scope>NUCLEOTIDE SEQUENCE [LARGE SCALE GENOMIC DNA]</scope>
    <source>
        <strain evidence="1">K833</strain>
    </source>
</reference>
<proteinExistence type="predicted"/>
<evidence type="ECO:0000313" key="2">
    <source>
        <dbReference type="Proteomes" id="UP000036367"/>
    </source>
</evidence>
<sequence>MNGGCRLGFAPDGAVLLSSGRKPRETDAGKQTVAPDGAVVRVGAVPRSRVGL</sequence>
<keyword evidence="2" id="KW-1185">Reference proteome</keyword>
<gene>
    <name evidence="1" type="ORF">RISK_002942</name>
</gene>
<dbReference type="PATRIC" id="fig|595434.4.peg.2803"/>
<dbReference type="AlphaFoldDB" id="A0A0J1BF65"/>
<accession>A0A0J1BF65</accession>
<name>A0A0J1BF65_RHOIS</name>
<dbReference type="Proteomes" id="UP000036367">
    <property type="component" value="Unassembled WGS sequence"/>
</dbReference>
<evidence type="ECO:0000313" key="1">
    <source>
        <dbReference type="EMBL" id="KLU05180.1"/>
    </source>
</evidence>
<protein>
    <submittedName>
        <fullName evidence="1">Uncharacterized protein</fullName>
    </submittedName>
</protein>
<organism evidence="1 2">
    <name type="scientific">Rhodopirellula islandica</name>
    <dbReference type="NCBI Taxonomy" id="595434"/>
    <lineage>
        <taxon>Bacteria</taxon>
        <taxon>Pseudomonadati</taxon>
        <taxon>Planctomycetota</taxon>
        <taxon>Planctomycetia</taxon>
        <taxon>Pirellulales</taxon>
        <taxon>Pirellulaceae</taxon>
        <taxon>Rhodopirellula</taxon>
    </lineage>
</organism>
<dbReference type="EMBL" id="LECT01000023">
    <property type="protein sequence ID" value="KLU05180.1"/>
    <property type="molecule type" value="Genomic_DNA"/>
</dbReference>